<keyword evidence="2 9" id="KW-0808">Transferase</keyword>
<dbReference type="GO" id="GO:0046872">
    <property type="term" value="F:metal ion binding"/>
    <property type="evidence" value="ECO:0007669"/>
    <property type="project" value="UniProtKB-KW"/>
</dbReference>
<sequence length="440" mass="48371">MSGQMRSAALAIVRRLNDNGHQAYLVGGCVRDEMLGRPVKDYDIATSALPEQVQALFKRTVPTGLQHGTVTVVSDRVPYEVTTFRREGGYEAFRRPTEVEYIDSLQEDLQRRDFTMNAMALDAEGGLVDPFGGMADLRQGVLRCVGTAEERFREDALRMLRCLRFASEYTLRIEERTWEALRECIGLLQHIAMERCRAELERMLGGADPNRALALLADSGALRHTKAEVELAELDGIPAESWPGLLGIPSSDERLAYLYLRLGVDASGISEDMKRLTYSNAQRDAASRTGAAHEYLSGIAAGGPSEGEAKDAWIRASLRHGADALLRLRQLYALDGPRLLGRRDGEAAGDAPAEGPAFLEAWISQGEAWLEARPAGSLKELRLSGQELVGHLGEKPGPWTGQVLGRLLEETALGHLPNDRERLLEAAEQIYESLQKKGPA</sequence>
<keyword evidence="7" id="KW-0460">Magnesium</keyword>
<dbReference type="Pfam" id="PF12627">
    <property type="entry name" value="PolyA_pol_RNAbd"/>
    <property type="match status" value="1"/>
</dbReference>
<dbReference type="PROSITE" id="PS51257">
    <property type="entry name" value="PROKAR_LIPOPROTEIN"/>
    <property type="match status" value="1"/>
</dbReference>
<dbReference type="GO" id="GO:0008033">
    <property type="term" value="P:tRNA processing"/>
    <property type="evidence" value="ECO:0007669"/>
    <property type="project" value="UniProtKB-KW"/>
</dbReference>
<dbReference type="CDD" id="cd05398">
    <property type="entry name" value="NT_ClassII-CCAase"/>
    <property type="match status" value="1"/>
</dbReference>
<accession>H6NAK2</accession>
<dbReference type="PANTHER" id="PTHR46173">
    <property type="entry name" value="CCA TRNA NUCLEOTIDYLTRANSFERASE 1, MITOCHONDRIAL"/>
    <property type="match status" value="1"/>
</dbReference>
<dbReference type="InterPro" id="IPR032810">
    <property type="entry name" value="CCA-adding_enz_C"/>
</dbReference>
<dbReference type="STRING" id="1116391.PM3016_3061"/>
<evidence type="ECO:0000313" key="13">
    <source>
        <dbReference type="EMBL" id="AFC29927.1"/>
    </source>
</evidence>
<keyword evidence="14" id="KW-1185">Reference proteome</keyword>
<dbReference type="AlphaFoldDB" id="H6NAK2"/>
<dbReference type="Proteomes" id="UP000007523">
    <property type="component" value="Chromosome"/>
</dbReference>
<reference evidence="13 14" key="1">
    <citation type="journal article" date="2012" name="J. Bacteriol.">
        <title>Complete Genome Sequence of Paenibacillus mucilaginosus 3016, a Bacterium Functional as Microbial Fertilizer.</title>
        <authorList>
            <person name="Ma M."/>
            <person name="Wang Z."/>
            <person name="Li L."/>
            <person name="Jiang X."/>
            <person name="Guan D."/>
            <person name="Cao F."/>
            <person name="Chen H."/>
            <person name="Wang X."/>
            <person name="Shen D."/>
            <person name="Du B."/>
            <person name="Li J."/>
        </authorList>
    </citation>
    <scope>NUCLEOTIDE SEQUENCE [LARGE SCALE GENOMIC DNA]</scope>
    <source>
        <strain evidence="13 14">3016</strain>
    </source>
</reference>
<evidence type="ECO:0000259" key="12">
    <source>
        <dbReference type="Pfam" id="PF13735"/>
    </source>
</evidence>
<evidence type="ECO:0000256" key="3">
    <source>
        <dbReference type="ARBA" id="ARBA00022694"/>
    </source>
</evidence>
<evidence type="ECO:0000256" key="5">
    <source>
        <dbReference type="ARBA" id="ARBA00022723"/>
    </source>
</evidence>
<evidence type="ECO:0000313" key="14">
    <source>
        <dbReference type="Proteomes" id="UP000007523"/>
    </source>
</evidence>
<dbReference type="GO" id="GO:0000166">
    <property type="term" value="F:nucleotide binding"/>
    <property type="evidence" value="ECO:0007669"/>
    <property type="project" value="UniProtKB-KW"/>
</dbReference>
<dbReference type="Pfam" id="PF13735">
    <property type="entry name" value="tRNA_NucTran2_2"/>
    <property type="match status" value="1"/>
</dbReference>
<dbReference type="InterPro" id="IPR043519">
    <property type="entry name" value="NT_sf"/>
</dbReference>
<proteinExistence type="inferred from homology"/>
<evidence type="ECO:0000256" key="8">
    <source>
        <dbReference type="ARBA" id="ARBA00022884"/>
    </source>
</evidence>
<evidence type="ECO:0000256" key="1">
    <source>
        <dbReference type="ARBA" id="ARBA00001946"/>
    </source>
</evidence>
<dbReference type="Pfam" id="PF01743">
    <property type="entry name" value="PolyA_pol"/>
    <property type="match status" value="1"/>
</dbReference>
<evidence type="ECO:0000256" key="6">
    <source>
        <dbReference type="ARBA" id="ARBA00022741"/>
    </source>
</evidence>
<keyword evidence="6" id="KW-0547">Nucleotide-binding</keyword>
<feature type="domain" description="tRNA nucleotidyltransferase/poly(A) polymerase RNA and SrmB- binding" evidence="11">
    <location>
        <begin position="172"/>
        <end position="224"/>
    </location>
</feature>
<dbReference type="Gene3D" id="1.10.3090.10">
    <property type="entry name" value="cca-adding enzyme, domain 2"/>
    <property type="match status" value="1"/>
</dbReference>
<dbReference type="HOGENOM" id="CLU_015961_3_0_9"/>
<feature type="domain" description="Poly A polymerase head" evidence="10">
    <location>
        <begin position="23"/>
        <end position="143"/>
    </location>
</feature>
<dbReference type="GO" id="GO:0000049">
    <property type="term" value="F:tRNA binding"/>
    <property type="evidence" value="ECO:0007669"/>
    <property type="project" value="TreeGrafter"/>
</dbReference>
<comment type="similarity">
    <text evidence="9">Belongs to the tRNA nucleotidyltransferase/poly(A) polymerase family.</text>
</comment>
<evidence type="ECO:0000256" key="9">
    <source>
        <dbReference type="RuleBase" id="RU003953"/>
    </source>
</evidence>
<keyword evidence="5" id="KW-0479">Metal-binding</keyword>
<evidence type="ECO:0000256" key="7">
    <source>
        <dbReference type="ARBA" id="ARBA00022842"/>
    </source>
</evidence>
<evidence type="ECO:0000259" key="10">
    <source>
        <dbReference type="Pfam" id="PF01743"/>
    </source>
</evidence>
<protein>
    <submittedName>
        <fullName evidence="13">tRNA CCA-pyrophosphorylase</fullName>
    </submittedName>
</protein>
<keyword evidence="3" id="KW-0819">tRNA processing</keyword>
<keyword evidence="4" id="KW-0548">Nucleotidyltransferase</keyword>
<evidence type="ECO:0000256" key="4">
    <source>
        <dbReference type="ARBA" id="ARBA00022695"/>
    </source>
</evidence>
<dbReference type="InterPro" id="IPR050264">
    <property type="entry name" value="Bact_CCA-adding_enz_type3_sf"/>
</dbReference>
<gene>
    <name evidence="13" type="ORF">PM3016_3061</name>
</gene>
<keyword evidence="8 9" id="KW-0694">RNA-binding</keyword>
<dbReference type="NCBIfam" id="NF009814">
    <property type="entry name" value="PRK13299.1"/>
    <property type="match status" value="1"/>
</dbReference>
<dbReference type="SUPFAM" id="SSF81891">
    <property type="entry name" value="Poly A polymerase C-terminal region-like"/>
    <property type="match status" value="1"/>
</dbReference>
<feature type="domain" description="CCA-adding enzyme C-terminal" evidence="12">
    <location>
        <begin position="374"/>
        <end position="427"/>
    </location>
</feature>
<organism evidence="13 14">
    <name type="scientific">Paenibacillus mucilaginosus 3016</name>
    <dbReference type="NCBI Taxonomy" id="1116391"/>
    <lineage>
        <taxon>Bacteria</taxon>
        <taxon>Bacillati</taxon>
        <taxon>Bacillota</taxon>
        <taxon>Bacilli</taxon>
        <taxon>Bacillales</taxon>
        <taxon>Paenibacillaceae</taxon>
        <taxon>Paenibacillus</taxon>
    </lineage>
</organism>
<name>H6NAK2_9BACL</name>
<dbReference type="Gene3D" id="1.10.246.80">
    <property type="match status" value="1"/>
</dbReference>
<dbReference type="Gene3D" id="3.30.460.10">
    <property type="entry name" value="Beta Polymerase, domain 2"/>
    <property type="match status" value="1"/>
</dbReference>
<dbReference type="GO" id="GO:0016779">
    <property type="term" value="F:nucleotidyltransferase activity"/>
    <property type="evidence" value="ECO:0007669"/>
    <property type="project" value="UniProtKB-KW"/>
</dbReference>
<evidence type="ECO:0000259" key="11">
    <source>
        <dbReference type="Pfam" id="PF12627"/>
    </source>
</evidence>
<dbReference type="SUPFAM" id="SSF81301">
    <property type="entry name" value="Nucleotidyltransferase"/>
    <property type="match status" value="1"/>
</dbReference>
<comment type="cofactor">
    <cofactor evidence="1">
        <name>Mg(2+)</name>
        <dbReference type="ChEBI" id="CHEBI:18420"/>
    </cofactor>
</comment>
<dbReference type="EMBL" id="CP003235">
    <property type="protein sequence ID" value="AFC29927.1"/>
    <property type="molecule type" value="Genomic_DNA"/>
</dbReference>
<dbReference type="InterPro" id="IPR032828">
    <property type="entry name" value="PolyA_RNA-bd"/>
</dbReference>
<dbReference type="InterPro" id="IPR002646">
    <property type="entry name" value="PolA_pol_head_dom"/>
</dbReference>
<evidence type="ECO:0000256" key="2">
    <source>
        <dbReference type="ARBA" id="ARBA00022679"/>
    </source>
</evidence>
<dbReference type="RefSeq" id="WP_014370054.1">
    <property type="nucleotide sequence ID" value="NC_016935.1"/>
</dbReference>
<dbReference type="PANTHER" id="PTHR46173:SF1">
    <property type="entry name" value="CCA TRNA NUCLEOTIDYLTRANSFERASE 1, MITOCHONDRIAL"/>
    <property type="match status" value="1"/>
</dbReference>
<dbReference type="KEGG" id="pmq:PM3016_3061"/>